<keyword evidence="6" id="KW-0472">Membrane</keyword>
<dbReference type="Pfam" id="PF01553">
    <property type="entry name" value="Acyltransferase"/>
    <property type="match status" value="1"/>
</dbReference>
<dbReference type="EMBL" id="CP139487">
    <property type="protein sequence ID" value="WPU64129.1"/>
    <property type="molecule type" value="Genomic_DNA"/>
</dbReference>
<protein>
    <submittedName>
        <fullName evidence="8">Lysophospholipid acyltransferase family protein</fullName>
    </submittedName>
</protein>
<keyword evidence="2" id="KW-0444">Lipid biosynthesis</keyword>
<feature type="transmembrane region" description="Helical" evidence="6">
    <location>
        <begin position="15"/>
        <end position="42"/>
    </location>
</feature>
<keyword evidence="5 8" id="KW-0012">Acyltransferase</keyword>
<evidence type="ECO:0000256" key="5">
    <source>
        <dbReference type="ARBA" id="ARBA00023315"/>
    </source>
</evidence>
<evidence type="ECO:0000256" key="6">
    <source>
        <dbReference type="SAM" id="Phobius"/>
    </source>
</evidence>
<keyword evidence="6" id="KW-0812">Transmembrane</keyword>
<comment type="pathway">
    <text evidence="1">Lipid metabolism.</text>
</comment>
<proteinExistence type="predicted"/>
<dbReference type="PANTHER" id="PTHR10434:SF64">
    <property type="entry name" value="1-ACYL-SN-GLYCEROL-3-PHOSPHATE ACYLTRANSFERASE-RELATED"/>
    <property type="match status" value="1"/>
</dbReference>
<reference evidence="8 9" key="1">
    <citation type="submission" date="2023-11" db="EMBL/GenBank/DDBJ databases">
        <title>Peredibacter starrii A3.12.</title>
        <authorList>
            <person name="Mitchell R.J."/>
        </authorList>
    </citation>
    <scope>NUCLEOTIDE SEQUENCE [LARGE SCALE GENOMIC DNA]</scope>
    <source>
        <strain evidence="8 9">A3.12</strain>
    </source>
</reference>
<name>A0AAX4HLI8_9BACT</name>
<dbReference type="PANTHER" id="PTHR10434">
    <property type="entry name" value="1-ACYL-SN-GLYCEROL-3-PHOSPHATE ACYLTRANSFERASE"/>
    <property type="match status" value="1"/>
</dbReference>
<evidence type="ECO:0000256" key="3">
    <source>
        <dbReference type="ARBA" id="ARBA00022679"/>
    </source>
</evidence>
<keyword evidence="6" id="KW-1133">Transmembrane helix</keyword>
<gene>
    <name evidence="8" type="ORF">SOO65_15655</name>
</gene>
<dbReference type="InterPro" id="IPR002123">
    <property type="entry name" value="Plipid/glycerol_acylTrfase"/>
</dbReference>
<evidence type="ECO:0000313" key="9">
    <source>
        <dbReference type="Proteomes" id="UP001324634"/>
    </source>
</evidence>
<accession>A0AAX4HLI8</accession>
<dbReference type="GO" id="GO:0003841">
    <property type="term" value="F:1-acylglycerol-3-phosphate O-acyltransferase activity"/>
    <property type="evidence" value="ECO:0007669"/>
    <property type="project" value="TreeGrafter"/>
</dbReference>
<dbReference type="KEGG" id="psti:SOO65_15655"/>
<evidence type="ECO:0000313" key="8">
    <source>
        <dbReference type="EMBL" id="WPU64129.1"/>
    </source>
</evidence>
<dbReference type="RefSeq" id="WP_321392316.1">
    <property type="nucleotide sequence ID" value="NZ_CP139487.1"/>
</dbReference>
<evidence type="ECO:0000259" key="7">
    <source>
        <dbReference type="SMART" id="SM00563"/>
    </source>
</evidence>
<organism evidence="8 9">
    <name type="scientific">Peredibacter starrii</name>
    <dbReference type="NCBI Taxonomy" id="28202"/>
    <lineage>
        <taxon>Bacteria</taxon>
        <taxon>Pseudomonadati</taxon>
        <taxon>Bdellovibrionota</taxon>
        <taxon>Bacteriovoracia</taxon>
        <taxon>Bacteriovoracales</taxon>
        <taxon>Bacteriovoracaceae</taxon>
        <taxon>Peredibacter</taxon>
    </lineage>
</organism>
<evidence type="ECO:0000256" key="2">
    <source>
        <dbReference type="ARBA" id="ARBA00022516"/>
    </source>
</evidence>
<dbReference type="SMART" id="SM00563">
    <property type="entry name" value="PlsC"/>
    <property type="match status" value="1"/>
</dbReference>
<keyword evidence="9" id="KW-1185">Reference proteome</keyword>
<evidence type="ECO:0000256" key="1">
    <source>
        <dbReference type="ARBA" id="ARBA00005189"/>
    </source>
</evidence>
<dbReference type="AlphaFoldDB" id="A0AAX4HLI8"/>
<feature type="transmembrane region" description="Helical" evidence="6">
    <location>
        <begin position="92"/>
        <end position="111"/>
    </location>
</feature>
<keyword evidence="4" id="KW-0443">Lipid metabolism</keyword>
<dbReference type="Proteomes" id="UP001324634">
    <property type="component" value="Chromosome"/>
</dbReference>
<feature type="domain" description="Phospholipid/glycerol acyltransferase" evidence="7">
    <location>
        <begin position="86"/>
        <end position="202"/>
    </location>
</feature>
<dbReference type="SUPFAM" id="SSF69593">
    <property type="entry name" value="Glycerol-3-phosphate (1)-acyltransferase"/>
    <property type="match status" value="1"/>
</dbReference>
<evidence type="ECO:0000256" key="4">
    <source>
        <dbReference type="ARBA" id="ARBA00023098"/>
    </source>
</evidence>
<dbReference type="CDD" id="cd07989">
    <property type="entry name" value="LPLAT_AGPAT-like"/>
    <property type="match status" value="1"/>
</dbReference>
<dbReference type="GO" id="GO:0006654">
    <property type="term" value="P:phosphatidic acid biosynthetic process"/>
    <property type="evidence" value="ECO:0007669"/>
    <property type="project" value="TreeGrafter"/>
</dbReference>
<sequence>MISESIEKKELTNPLYVFIGLFRFLAFFLVIMSFLVVHSLMAFFITNEKKRLKVYLKSIPFFAQLGLLILNVKVSLDGTRGEVKQRLIVANHLSYLDVLILSAFYPSLFITSVEIRETFLLGQLTNLAGCFFVERRKIKRTEHTKQNELNDISEKLRNGHNIFLFPEGTSSDGCQVLPFKSTFFQLAVEANIPVLPLTLSYSGAGSEAVPWYGKMTFPDHLFRLCMQKEIYAHVIRLPEVKGDDRFYLAKTTQDMIRTTYERY</sequence>
<keyword evidence="3" id="KW-0808">Transferase</keyword>